<dbReference type="PRINTS" id="PR00355">
    <property type="entry name" value="ADRENODOXIN"/>
</dbReference>
<evidence type="ECO:0000256" key="7">
    <source>
        <dbReference type="ARBA" id="ARBA00034078"/>
    </source>
</evidence>
<keyword evidence="3" id="KW-0479">Metal-binding</keyword>
<keyword evidence="13" id="KW-1185">Reference proteome</keyword>
<dbReference type="InterPro" id="IPR001041">
    <property type="entry name" value="2Fe-2S_ferredoxin-type"/>
</dbReference>
<dbReference type="GO" id="GO:0009055">
    <property type="term" value="F:electron transfer activity"/>
    <property type="evidence" value="ECO:0007669"/>
    <property type="project" value="TreeGrafter"/>
</dbReference>
<accession>A0A8C4X2F0</accession>
<dbReference type="OMA" id="VVMGYEG"/>
<reference evidence="12" key="1">
    <citation type="submission" date="2025-08" db="UniProtKB">
        <authorList>
            <consortium name="Ensembl"/>
        </authorList>
    </citation>
    <scope>IDENTIFICATION</scope>
</reference>
<dbReference type="Ensembl" id="ENSEBUT00000028362.1">
    <property type="protein sequence ID" value="ENSEBUP00000027786.1"/>
    <property type="gene ID" value="ENSEBUG00000016997.1"/>
</dbReference>
<protein>
    <recommendedName>
        <fullName evidence="8">Ferredoxin-2, mitochondrial</fullName>
    </recommendedName>
    <alternativeName>
        <fullName evidence="6">Adrenodoxin-like protein</fullName>
    </alternativeName>
    <alternativeName>
        <fullName evidence="9">Ferredoxin-1-like protein</fullName>
    </alternativeName>
</protein>
<comment type="similarity">
    <text evidence="1">Belongs to the adrenodoxin/putidaredoxin family.</text>
</comment>
<dbReference type="GO" id="GO:0005739">
    <property type="term" value="C:mitochondrion"/>
    <property type="evidence" value="ECO:0007669"/>
    <property type="project" value="TreeGrafter"/>
</dbReference>
<dbReference type="PANTHER" id="PTHR23426">
    <property type="entry name" value="FERREDOXIN/ADRENODOXIN"/>
    <property type="match status" value="1"/>
</dbReference>
<keyword evidence="2" id="KW-0001">2Fe-2S</keyword>
<organism evidence="12 13">
    <name type="scientific">Eptatretus burgeri</name>
    <name type="common">Inshore hagfish</name>
    <dbReference type="NCBI Taxonomy" id="7764"/>
    <lineage>
        <taxon>Eukaryota</taxon>
        <taxon>Metazoa</taxon>
        <taxon>Chordata</taxon>
        <taxon>Craniata</taxon>
        <taxon>Vertebrata</taxon>
        <taxon>Cyclostomata</taxon>
        <taxon>Myxini</taxon>
        <taxon>Myxiniformes</taxon>
        <taxon>Myxinidae</taxon>
        <taxon>Eptatretinae</taxon>
        <taxon>Eptatretus</taxon>
    </lineage>
</organism>
<comment type="function">
    <text evidence="10">Electron donor, of the core iron-sulfur cluster (ISC) assembly complex, that acts to reduce the persulfide into sulfide during [2Fe-2S] clusters assembly on the scaffolding protein ISCU. The core iron-sulfur cluster (ISC) assembly complex is involved in the de novo synthesis of a [2Fe-2S] cluster, the first step of the mitochondrial iron-sulfur protein biogenesis. This process is initiated by the cysteine desulfurase complex (NFS1:LYRM4:NDUFAB1) that produces persulfide which is delivered on the scaffold protein ISCU in a FXN-dependent manner. Then this complex is stabilized by FDX2 which provides reducing equivalents to accomplish the [2Fe-2S] cluster assembly. Finally, the [2Fe-2S] cluster is transferred from ISCU to chaperone proteins, including HSCB, HSPA9 and GLRX5. Essential for coenzyme Q biosynthesis: together with FDXR, transfers the electrons required for the hydroxylation reaction performed by COQ6.</text>
</comment>
<dbReference type="GO" id="GO:0140647">
    <property type="term" value="P:P450-containing electron transport chain"/>
    <property type="evidence" value="ECO:0007669"/>
    <property type="project" value="InterPro"/>
</dbReference>
<evidence type="ECO:0000313" key="13">
    <source>
        <dbReference type="Proteomes" id="UP000694388"/>
    </source>
</evidence>
<dbReference type="PANTHER" id="PTHR23426:SF65">
    <property type="entry name" value="FERREDOXIN-2, MITOCHONDRIAL"/>
    <property type="match status" value="1"/>
</dbReference>
<dbReference type="AlphaFoldDB" id="A0A8C4X2F0"/>
<reference evidence="12" key="2">
    <citation type="submission" date="2025-09" db="UniProtKB">
        <authorList>
            <consortium name="Ensembl"/>
        </authorList>
    </citation>
    <scope>IDENTIFICATION</scope>
</reference>
<dbReference type="Proteomes" id="UP000694388">
    <property type="component" value="Unplaced"/>
</dbReference>
<sequence>MAARALDRLCGTFRRCSASLRPRIPAASSHKIHESFGIPAALPTSEFVKEEPMCADDMVKVEFVTKEGEKILVEGKVGDNVMYLAQKQGVDIEGACEASLACCTCHVYVHPDFVDKFPPPVEEEDDMLDLAPFLQENSRLSCQLRLTKALCGVSFCLPLGTRNFYVDGHTPRPH</sequence>
<dbReference type="InterPro" id="IPR001055">
    <property type="entry name" value="Adrenodoxin-like"/>
</dbReference>
<evidence type="ECO:0000256" key="1">
    <source>
        <dbReference type="ARBA" id="ARBA00010914"/>
    </source>
</evidence>
<evidence type="ECO:0000256" key="6">
    <source>
        <dbReference type="ARBA" id="ARBA00032838"/>
    </source>
</evidence>
<comment type="cofactor">
    <cofactor evidence="7">
        <name>[2Fe-2S] cluster</name>
        <dbReference type="ChEBI" id="CHEBI:190135"/>
    </cofactor>
</comment>
<dbReference type="Gene3D" id="3.10.20.30">
    <property type="match status" value="1"/>
</dbReference>
<keyword evidence="5" id="KW-0411">Iron-sulfur</keyword>
<dbReference type="GO" id="GO:0051537">
    <property type="term" value="F:2 iron, 2 sulfur cluster binding"/>
    <property type="evidence" value="ECO:0007669"/>
    <property type="project" value="UniProtKB-KW"/>
</dbReference>
<dbReference type="GO" id="GO:0046872">
    <property type="term" value="F:metal ion binding"/>
    <property type="evidence" value="ECO:0007669"/>
    <property type="project" value="UniProtKB-KW"/>
</dbReference>
<evidence type="ECO:0000256" key="8">
    <source>
        <dbReference type="ARBA" id="ARBA00040942"/>
    </source>
</evidence>
<evidence type="ECO:0000256" key="3">
    <source>
        <dbReference type="ARBA" id="ARBA00022723"/>
    </source>
</evidence>
<dbReference type="GeneTree" id="ENSGT00940000161143"/>
<evidence type="ECO:0000313" key="12">
    <source>
        <dbReference type="Ensembl" id="ENSEBUP00000027786.1"/>
    </source>
</evidence>
<dbReference type="SUPFAM" id="SSF54292">
    <property type="entry name" value="2Fe-2S ferredoxin-like"/>
    <property type="match status" value="1"/>
</dbReference>
<evidence type="ECO:0000256" key="10">
    <source>
        <dbReference type="ARBA" id="ARBA00058507"/>
    </source>
</evidence>
<dbReference type="PROSITE" id="PS51085">
    <property type="entry name" value="2FE2S_FER_2"/>
    <property type="match status" value="1"/>
</dbReference>
<evidence type="ECO:0000256" key="4">
    <source>
        <dbReference type="ARBA" id="ARBA00023004"/>
    </source>
</evidence>
<feature type="domain" description="2Fe-2S ferredoxin-type" evidence="11">
    <location>
        <begin position="59"/>
        <end position="161"/>
    </location>
</feature>
<evidence type="ECO:0000256" key="2">
    <source>
        <dbReference type="ARBA" id="ARBA00022714"/>
    </source>
</evidence>
<dbReference type="InterPro" id="IPR012675">
    <property type="entry name" value="Beta-grasp_dom_sf"/>
</dbReference>
<evidence type="ECO:0000256" key="5">
    <source>
        <dbReference type="ARBA" id="ARBA00023014"/>
    </source>
</evidence>
<evidence type="ECO:0000259" key="11">
    <source>
        <dbReference type="PROSITE" id="PS51085"/>
    </source>
</evidence>
<name>A0A8C4X2F0_EPTBU</name>
<dbReference type="InterPro" id="IPR036010">
    <property type="entry name" value="2Fe-2S_ferredoxin-like_sf"/>
</dbReference>
<evidence type="ECO:0000256" key="9">
    <source>
        <dbReference type="ARBA" id="ARBA00041497"/>
    </source>
</evidence>
<keyword evidence="4" id="KW-0408">Iron</keyword>
<proteinExistence type="inferred from homology"/>